<dbReference type="Pfam" id="PF01266">
    <property type="entry name" value="DAO"/>
    <property type="match status" value="1"/>
</dbReference>
<gene>
    <name evidence="3" type="primary">mnmC_14</name>
    <name evidence="3" type="ORF">GALL_316360</name>
</gene>
<protein>
    <submittedName>
        <fullName evidence="3">tRNA 5-methylaminomethyl-2-thiouridine biosynthesis bifunctional protein MnmC</fullName>
        <ecNumber evidence="3">2.1.1.61</ecNumber>
    </submittedName>
</protein>
<name>A0A1J5QS93_9ZZZZ</name>
<keyword evidence="3" id="KW-0808">Transferase</keyword>
<dbReference type="EMBL" id="MLJW01000475">
    <property type="protein sequence ID" value="OIQ86521.1"/>
    <property type="molecule type" value="Genomic_DNA"/>
</dbReference>
<dbReference type="GO" id="GO:0016491">
    <property type="term" value="F:oxidoreductase activity"/>
    <property type="evidence" value="ECO:0007669"/>
    <property type="project" value="UniProtKB-KW"/>
</dbReference>
<dbReference type="GO" id="GO:0005737">
    <property type="term" value="C:cytoplasm"/>
    <property type="evidence" value="ECO:0007669"/>
    <property type="project" value="TreeGrafter"/>
</dbReference>
<evidence type="ECO:0000313" key="3">
    <source>
        <dbReference type="EMBL" id="OIQ86521.1"/>
    </source>
</evidence>
<dbReference type="PANTHER" id="PTHR13847">
    <property type="entry name" value="SARCOSINE DEHYDROGENASE-RELATED"/>
    <property type="match status" value="1"/>
</dbReference>
<keyword evidence="3" id="KW-0489">Methyltransferase</keyword>
<dbReference type="EC" id="2.1.1.61" evidence="3"/>
<dbReference type="SUPFAM" id="SSF51905">
    <property type="entry name" value="FAD/NAD(P)-binding domain"/>
    <property type="match status" value="1"/>
</dbReference>
<reference evidence="3" key="1">
    <citation type="submission" date="2016-10" db="EMBL/GenBank/DDBJ databases">
        <title>Sequence of Gallionella enrichment culture.</title>
        <authorList>
            <person name="Poehlein A."/>
            <person name="Muehling M."/>
            <person name="Daniel R."/>
        </authorList>
    </citation>
    <scope>NUCLEOTIDE SEQUENCE</scope>
</reference>
<dbReference type="Gene3D" id="3.50.50.60">
    <property type="entry name" value="FAD/NAD(P)-binding domain"/>
    <property type="match status" value="2"/>
</dbReference>
<accession>A0A1J5QS93</accession>
<dbReference type="AlphaFoldDB" id="A0A1J5QS93"/>
<evidence type="ECO:0000259" key="2">
    <source>
        <dbReference type="Pfam" id="PF01266"/>
    </source>
</evidence>
<sequence length="155" mass="15968">MTARPRVLIVGGGIAGASLAYVLTAGRGVAVTLLEREARCGTHATGRSAALYMQSYGPPGIRALTVGSGSFYSHPRSTWAGLRSFVADGEAVSGYDPDVPGFYWLAAQGGYGIQSAPGLARASAALLLREPLPADLRALGLHEAMLSPARLQTAA</sequence>
<evidence type="ECO:0000256" key="1">
    <source>
        <dbReference type="ARBA" id="ARBA00023002"/>
    </source>
</evidence>
<dbReference type="InterPro" id="IPR036188">
    <property type="entry name" value="FAD/NAD-bd_sf"/>
</dbReference>
<proteinExistence type="predicted"/>
<keyword evidence="1" id="KW-0560">Oxidoreductase</keyword>
<dbReference type="GO" id="GO:0004808">
    <property type="term" value="F:tRNA (5-methylaminomethyl-2-thiouridylate)(34)-methyltransferase activity"/>
    <property type="evidence" value="ECO:0007669"/>
    <property type="project" value="UniProtKB-EC"/>
</dbReference>
<dbReference type="PANTHER" id="PTHR13847:SF287">
    <property type="entry name" value="FAD-DEPENDENT OXIDOREDUCTASE DOMAIN-CONTAINING PROTEIN 1"/>
    <property type="match status" value="1"/>
</dbReference>
<comment type="caution">
    <text evidence="3">The sequence shown here is derived from an EMBL/GenBank/DDBJ whole genome shotgun (WGS) entry which is preliminary data.</text>
</comment>
<organism evidence="3">
    <name type="scientific">mine drainage metagenome</name>
    <dbReference type="NCBI Taxonomy" id="410659"/>
    <lineage>
        <taxon>unclassified sequences</taxon>
        <taxon>metagenomes</taxon>
        <taxon>ecological metagenomes</taxon>
    </lineage>
</organism>
<dbReference type="InterPro" id="IPR006076">
    <property type="entry name" value="FAD-dep_OxRdtase"/>
</dbReference>
<feature type="domain" description="FAD dependent oxidoreductase" evidence="2">
    <location>
        <begin position="6"/>
        <end position="57"/>
    </location>
</feature>
<dbReference type="GO" id="GO:0032259">
    <property type="term" value="P:methylation"/>
    <property type="evidence" value="ECO:0007669"/>
    <property type="project" value="UniProtKB-KW"/>
</dbReference>